<feature type="compositionally biased region" description="Polar residues" evidence="1">
    <location>
        <begin position="99"/>
        <end position="115"/>
    </location>
</feature>
<feature type="compositionally biased region" description="Basic residues" evidence="1">
    <location>
        <begin position="81"/>
        <end position="98"/>
    </location>
</feature>
<proteinExistence type="predicted"/>
<dbReference type="GeneID" id="63857710"/>
<dbReference type="AlphaFoldDB" id="A0A8G1VWI3"/>
<dbReference type="RefSeq" id="XP_040796031.1">
    <property type="nucleotide sequence ID" value="XM_040940377.1"/>
</dbReference>
<organism evidence="2 3">
    <name type="scientific">Aspergillus fijiensis CBS 313.89</name>
    <dbReference type="NCBI Taxonomy" id="1448319"/>
    <lineage>
        <taxon>Eukaryota</taxon>
        <taxon>Fungi</taxon>
        <taxon>Dikarya</taxon>
        <taxon>Ascomycota</taxon>
        <taxon>Pezizomycotina</taxon>
        <taxon>Eurotiomycetes</taxon>
        <taxon>Eurotiomycetidae</taxon>
        <taxon>Eurotiales</taxon>
        <taxon>Aspergillaceae</taxon>
        <taxon>Aspergillus</taxon>
    </lineage>
</organism>
<reference evidence="2 3" key="1">
    <citation type="submission" date="2018-02" db="EMBL/GenBank/DDBJ databases">
        <title>The genomes of Aspergillus section Nigri reveals drivers in fungal speciation.</title>
        <authorList>
            <consortium name="DOE Joint Genome Institute"/>
            <person name="Vesth T.C."/>
            <person name="Nybo J."/>
            <person name="Theobald S."/>
            <person name="Brandl J."/>
            <person name="Frisvad J.C."/>
            <person name="Nielsen K.F."/>
            <person name="Lyhne E.K."/>
            <person name="Kogle M.E."/>
            <person name="Kuo A."/>
            <person name="Riley R."/>
            <person name="Clum A."/>
            <person name="Nolan M."/>
            <person name="Lipzen A."/>
            <person name="Salamov A."/>
            <person name="Henrissat B."/>
            <person name="Wiebenga A."/>
            <person name="De vries R.P."/>
            <person name="Grigoriev I.V."/>
            <person name="Mortensen U.H."/>
            <person name="Andersen M.R."/>
            <person name="Baker S.E."/>
        </authorList>
    </citation>
    <scope>NUCLEOTIDE SEQUENCE [LARGE SCALE GENOMIC DNA]</scope>
    <source>
        <strain evidence="2 3">CBS 313.89</strain>
    </source>
</reference>
<feature type="compositionally biased region" description="Polar residues" evidence="1">
    <location>
        <begin position="27"/>
        <end position="52"/>
    </location>
</feature>
<evidence type="ECO:0000256" key="1">
    <source>
        <dbReference type="SAM" id="MobiDB-lite"/>
    </source>
</evidence>
<accession>A0A8G1VWI3</accession>
<keyword evidence="3" id="KW-1185">Reference proteome</keyword>
<gene>
    <name evidence="2" type="ORF">BO72DRAFT_293857</name>
</gene>
<dbReference type="Proteomes" id="UP000249789">
    <property type="component" value="Unassembled WGS sequence"/>
</dbReference>
<evidence type="ECO:0000313" key="3">
    <source>
        <dbReference type="Proteomes" id="UP000249789"/>
    </source>
</evidence>
<name>A0A8G1VWI3_9EURO</name>
<evidence type="ECO:0000313" key="2">
    <source>
        <dbReference type="EMBL" id="RAK72019.1"/>
    </source>
</evidence>
<sequence length="134" mass="15621">MQDPKLIPSPHAKSLTAKHNEAKTQECKCNNQYNPPENIKQAKQGSQSNQSKHNPKQLGIPNPTQQHRHHRSHQQNPQNKVNRHPRRRHQRQPRKTRSHQAVPQKQNPQPATNPQPHRRARSLDWTRCSLVRGT</sequence>
<protein>
    <submittedName>
        <fullName evidence="2">Uncharacterized protein</fullName>
    </submittedName>
</protein>
<dbReference type="EMBL" id="KZ824704">
    <property type="protein sequence ID" value="RAK72019.1"/>
    <property type="molecule type" value="Genomic_DNA"/>
</dbReference>
<dbReference type="VEuPathDB" id="FungiDB:BO72DRAFT_293857"/>
<feature type="region of interest" description="Disordered" evidence="1">
    <location>
        <begin position="1"/>
        <end position="134"/>
    </location>
</feature>